<evidence type="ECO:0000256" key="1">
    <source>
        <dbReference type="SAM" id="Phobius"/>
    </source>
</evidence>
<dbReference type="EMBL" id="SMAI01000016">
    <property type="protein sequence ID" value="TCT01823.1"/>
    <property type="molecule type" value="Genomic_DNA"/>
</dbReference>
<comment type="caution">
    <text evidence="2">The sequence shown here is derived from an EMBL/GenBank/DDBJ whole genome shotgun (WGS) entry which is preliminary data.</text>
</comment>
<name>A0A4R3LN27_9HYPH</name>
<proteinExistence type="predicted"/>
<feature type="transmembrane region" description="Helical" evidence="1">
    <location>
        <begin position="7"/>
        <end position="25"/>
    </location>
</feature>
<reference evidence="2 3" key="1">
    <citation type="submission" date="2019-03" db="EMBL/GenBank/DDBJ databases">
        <title>Genomic Encyclopedia of Type Strains, Phase IV (KMG-IV): sequencing the most valuable type-strain genomes for metagenomic binning, comparative biology and taxonomic classification.</title>
        <authorList>
            <person name="Goeker M."/>
        </authorList>
    </citation>
    <scope>NUCLEOTIDE SEQUENCE [LARGE SCALE GENOMIC DNA]</scope>
    <source>
        <strain evidence="2 3">DSM 9035</strain>
    </source>
</reference>
<keyword evidence="1" id="KW-0812">Transmembrane</keyword>
<evidence type="ECO:0000313" key="2">
    <source>
        <dbReference type="EMBL" id="TCT01823.1"/>
    </source>
</evidence>
<dbReference type="PROSITE" id="PS51257">
    <property type="entry name" value="PROKAR_LIPOPROTEIN"/>
    <property type="match status" value="1"/>
</dbReference>
<accession>A0A4R3LN27</accession>
<evidence type="ECO:0000313" key="3">
    <source>
        <dbReference type="Proteomes" id="UP000294664"/>
    </source>
</evidence>
<feature type="transmembrane region" description="Helical" evidence="1">
    <location>
        <begin position="61"/>
        <end position="86"/>
    </location>
</feature>
<keyword evidence="1" id="KW-0472">Membrane</keyword>
<keyword evidence="1" id="KW-1133">Transmembrane helix</keyword>
<dbReference type="AlphaFoldDB" id="A0A4R3LN27"/>
<protein>
    <submittedName>
        <fullName evidence="2">Uncharacterized protein</fullName>
    </submittedName>
</protein>
<sequence>MGRRHFMIGLIAGTACFTGAIWVGLELREVTIAASERLNAMPVDEMAQAMSSIHRTNQVALWHYVLMIGFTIVGLLVSGATLIAWWGSRNAVRHPANDNPRGRRFARLPRRSSSSMQVDGKRYLIR</sequence>
<keyword evidence="3" id="KW-1185">Reference proteome</keyword>
<dbReference type="Proteomes" id="UP000294664">
    <property type="component" value="Unassembled WGS sequence"/>
</dbReference>
<organism evidence="2 3">
    <name type="scientific">Aquabacter spiritensis</name>
    <dbReference type="NCBI Taxonomy" id="933073"/>
    <lineage>
        <taxon>Bacteria</taxon>
        <taxon>Pseudomonadati</taxon>
        <taxon>Pseudomonadota</taxon>
        <taxon>Alphaproteobacteria</taxon>
        <taxon>Hyphomicrobiales</taxon>
        <taxon>Xanthobacteraceae</taxon>
        <taxon>Aquabacter</taxon>
    </lineage>
</organism>
<gene>
    <name evidence="2" type="ORF">EDC64_11620</name>
</gene>